<evidence type="ECO:0000256" key="3">
    <source>
        <dbReference type="PROSITE-ProRule" id="PRU10038"/>
    </source>
</evidence>
<gene>
    <name evidence="5" type="ORF">UF78_18665</name>
</gene>
<dbReference type="Pfam" id="PF07859">
    <property type="entry name" value="Abhydrolase_3"/>
    <property type="match status" value="1"/>
</dbReference>
<evidence type="ECO:0000256" key="2">
    <source>
        <dbReference type="ARBA" id="ARBA00022801"/>
    </source>
</evidence>
<dbReference type="PANTHER" id="PTHR48081:SF8">
    <property type="entry name" value="ALPHA_BETA HYDROLASE FOLD-3 DOMAIN-CONTAINING PROTEIN-RELATED"/>
    <property type="match status" value="1"/>
</dbReference>
<dbReference type="InterPro" id="IPR013094">
    <property type="entry name" value="AB_hydrolase_3"/>
</dbReference>
<dbReference type="PATRIC" id="fig|316.101.peg.2251"/>
<protein>
    <submittedName>
        <fullName evidence="5">Alpha/beta hydrolase</fullName>
    </submittedName>
</protein>
<dbReference type="InterPro" id="IPR050300">
    <property type="entry name" value="GDXG_lipolytic_enzyme"/>
</dbReference>
<dbReference type="PANTHER" id="PTHR48081">
    <property type="entry name" value="AB HYDROLASE SUPERFAMILY PROTEIN C4A8.06C"/>
    <property type="match status" value="1"/>
</dbReference>
<dbReference type="RefSeq" id="WP_045163722.1">
    <property type="nucleotide sequence ID" value="NZ_JYHV01000036.1"/>
</dbReference>
<evidence type="ECO:0000313" key="6">
    <source>
        <dbReference type="Proteomes" id="UP000032487"/>
    </source>
</evidence>
<keyword evidence="2 5" id="KW-0378">Hydrolase</keyword>
<name>A0A0D9AFY1_STUST</name>
<sequence>MLHQELSAFLDMVDERRQSGRPALHELSVERAREEFEAASQALKAGAPRIPVEQLELELPGRTLPARLYRPTPQSSAPVVLYFHGGGYVVGSLESHDGLCRTLAEACGCTVLAVGYRLAPEHPLPAAPDDARAAWEWLRVRAAGLGIDPTRVAVAGDSAGATLASVLAAQLAAEGGPLPCAQLLFYPAVDAQDGSESRELFADGYLLESATLEWFYRQYAPEQSQRYDWHCSPLYAGERLRGSAAALLLIAEFDPLVDEGLAYAKALQEQGVDVEVTLCRGLTHDFLRMSSLLPDVAAYFHQIARFLRERW</sequence>
<evidence type="ECO:0000313" key="5">
    <source>
        <dbReference type="EMBL" id="KJH79908.1"/>
    </source>
</evidence>
<dbReference type="Gene3D" id="3.40.50.1820">
    <property type="entry name" value="alpha/beta hydrolase"/>
    <property type="match status" value="1"/>
</dbReference>
<accession>A0A0D9AFY1</accession>
<dbReference type="PROSITE" id="PS01173">
    <property type="entry name" value="LIPASE_GDXG_HIS"/>
    <property type="match status" value="1"/>
</dbReference>
<comment type="caution">
    <text evidence="5">The sequence shown here is derived from an EMBL/GenBank/DDBJ whole genome shotgun (WGS) entry which is preliminary data.</text>
</comment>
<feature type="domain" description="Alpha/beta hydrolase fold-3" evidence="4">
    <location>
        <begin position="80"/>
        <end position="287"/>
    </location>
</feature>
<dbReference type="SUPFAM" id="SSF53474">
    <property type="entry name" value="alpha/beta-Hydrolases"/>
    <property type="match status" value="1"/>
</dbReference>
<dbReference type="GO" id="GO:0016787">
    <property type="term" value="F:hydrolase activity"/>
    <property type="evidence" value="ECO:0007669"/>
    <property type="project" value="UniProtKB-KW"/>
</dbReference>
<dbReference type="AlphaFoldDB" id="A0A0D9AFY1"/>
<dbReference type="OrthoDB" id="9806180at2"/>
<reference evidence="5 6" key="1">
    <citation type="submission" date="2015-02" db="EMBL/GenBank/DDBJ databases">
        <title>Draft genome sequence of Pseudomonas stutzeri NT0128 isolated from wheat (Triticum turgidum) rhizosphere.</title>
        <authorList>
            <person name="Tovi N."/>
            <person name="Frenk S."/>
            <person name="Hadar Y."/>
            <person name="Minz D."/>
        </authorList>
    </citation>
    <scope>NUCLEOTIDE SEQUENCE [LARGE SCALE GENOMIC DNA]</scope>
    <source>
        <strain evidence="5 6">NT0128</strain>
    </source>
</reference>
<dbReference type="InterPro" id="IPR002168">
    <property type="entry name" value="Lipase_GDXG_HIS_AS"/>
</dbReference>
<dbReference type="InterPro" id="IPR029058">
    <property type="entry name" value="AB_hydrolase_fold"/>
</dbReference>
<dbReference type="PROSITE" id="PS01174">
    <property type="entry name" value="LIPASE_GDXG_SER"/>
    <property type="match status" value="1"/>
</dbReference>
<organism evidence="5 6">
    <name type="scientific">Stutzerimonas stutzeri</name>
    <name type="common">Pseudomonas stutzeri</name>
    <dbReference type="NCBI Taxonomy" id="316"/>
    <lineage>
        <taxon>Bacteria</taxon>
        <taxon>Pseudomonadati</taxon>
        <taxon>Pseudomonadota</taxon>
        <taxon>Gammaproteobacteria</taxon>
        <taxon>Pseudomonadales</taxon>
        <taxon>Pseudomonadaceae</taxon>
        <taxon>Stutzerimonas</taxon>
    </lineage>
</organism>
<evidence type="ECO:0000259" key="4">
    <source>
        <dbReference type="Pfam" id="PF07859"/>
    </source>
</evidence>
<dbReference type="Proteomes" id="UP000032487">
    <property type="component" value="Unassembled WGS sequence"/>
</dbReference>
<evidence type="ECO:0000256" key="1">
    <source>
        <dbReference type="ARBA" id="ARBA00010515"/>
    </source>
</evidence>
<dbReference type="InterPro" id="IPR033140">
    <property type="entry name" value="Lipase_GDXG_put_SER_AS"/>
</dbReference>
<feature type="active site" evidence="3">
    <location>
        <position position="158"/>
    </location>
</feature>
<dbReference type="EMBL" id="JYHV01000036">
    <property type="protein sequence ID" value="KJH79908.1"/>
    <property type="molecule type" value="Genomic_DNA"/>
</dbReference>
<proteinExistence type="inferred from homology"/>
<comment type="similarity">
    <text evidence="1">Belongs to the 'GDXG' lipolytic enzyme family.</text>
</comment>